<reference evidence="1" key="1">
    <citation type="submission" date="2021-02" db="EMBL/GenBank/DDBJ databases">
        <title>Infant gut strain persistence is associated with maternal origin, phylogeny, and functional potential including surface adhesion and iron acquisition.</title>
        <authorList>
            <person name="Lou Y.C."/>
        </authorList>
    </citation>
    <scope>NUCLEOTIDE SEQUENCE</scope>
    <source>
        <strain evidence="1">L3_082_243G1_dasL3_082_243G1_maxbin2.maxbin.015s ta_sub</strain>
    </source>
</reference>
<accession>A0A943DWJ2</accession>
<dbReference type="EMBL" id="JAGZEE010000021">
    <property type="protein sequence ID" value="MBS5411906.1"/>
    <property type="molecule type" value="Genomic_DNA"/>
</dbReference>
<evidence type="ECO:0000313" key="2">
    <source>
        <dbReference type="Proteomes" id="UP000782901"/>
    </source>
</evidence>
<evidence type="ECO:0000313" key="1">
    <source>
        <dbReference type="EMBL" id="MBS5411906.1"/>
    </source>
</evidence>
<gene>
    <name evidence="1" type="ORF">KHY35_14535</name>
</gene>
<sequence length="176" mass="20989">MMNKNEIRNLLKSRDVNKIWTEVQKELPHLAFCFHLSEERTEACVDFLFDSISICCKILKQHDLSCFRTDDLIKMQSDNHKSFFDFCCKTLLYKDKSEFDINDLPYTLKELDMTEDELKQLYENADYDCSYIVSELIEFYIITNHQSLLMEYYKGQGLTDYEKQAIDMLNIYSSLK</sequence>
<organism evidence="1 2">
    <name type="scientific">Bacteroides thetaiotaomicron</name>
    <dbReference type="NCBI Taxonomy" id="818"/>
    <lineage>
        <taxon>Bacteria</taxon>
        <taxon>Pseudomonadati</taxon>
        <taxon>Bacteroidota</taxon>
        <taxon>Bacteroidia</taxon>
        <taxon>Bacteroidales</taxon>
        <taxon>Bacteroidaceae</taxon>
        <taxon>Bacteroides</taxon>
    </lineage>
</organism>
<name>A0A943DWJ2_BACT4</name>
<protein>
    <submittedName>
        <fullName evidence="1">Uncharacterized protein</fullName>
    </submittedName>
</protein>
<proteinExistence type="predicted"/>
<dbReference type="Proteomes" id="UP000782901">
    <property type="component" value="Unassembled WGS sequence"/>
</dbReference>
<dbReference type="AlphaFoldDB" id="A0A943DWJ2"/>
<comment type="caution">
    <text evidence="1">The sequence shown here is derived from an EMBL/GenBank/DDBJ whole genome shotgun (WGS) entry which is preliminary data.</text>
</comment>